<dbReference type="EMBL" id="QGKV02000832">
    <property type="protein sequence ID" value="KAF3550403.1"/>
    <property type="molecule type" value="Genomic_DNA"/>
</dbReference>
<sequence>MALGKVQKHRNSRRYKHLWHDKAERYEANLLPACSSVPFNIVRQIGVRLLFSQPQSSKPVLTQRVLRNRWTLYSSELSPAGFFPRPGSEGSSPPSPLPKPPQESVASSSMESLDYVNYNNMSNRYSREEKKKWMAAPSLPKNKPPVQIPESDTADLIEENQFTLIGALGPHLFQFRFENERDLLTIINKAPFHFKKWMLLIQHWEPVVSESFPALIPFWIEIHGVPLHYWYDTAIRAIGNELGIVEDCVPSRARDRVLINGLNPLEMVRDILHPSGETKQVEFAYDKLEKHCFKCFSLTHEKNDCPFLDNTRDRSPKRLGISQNNTMIRLDDRRRKYEERKREQAPKDPHYRENPTPYARRIEYSERREDSRYHSRQNQSYVLVTSKYCRGREENSRRPLSQTPAASVRTGSRRENPVSEHPSRELETRYNDKRHARLEQEYLRSHDSCSKSIQSPVIPTAVLTSTDLRRSLPAREEGNRSNALQATPPPNDRLPTKNGLSLPSNGKSLLATQGTSTGSSRLQDIEIQYFEETINPIPIGSNSRPSGSRPPGAPLSPPDVISPI</sequence>
<feature type="compositionally biased region" description="Basic and acidic residues" evidence="1">
    <location>
        <begin position="412"/>
        <end position="433"/>
    </location>
</feature>
<feature type="compositionally biased region" description="Basic and acidic residues" evidence="1">
    <location>
        <begin position="360"/>
        <end position="373"/>
    </location>
</feature>
<reference evidence="4 5" key="1">
    <citation type="journal article" date="2020" name="BMC Genomics">
        <title>Intraspecific diversification of the crop wild relative Brassica cretica Lam. using demographic model selection.</title>
        <authorList>
            <person name="Kioukis A."/>
            <person name="Michalopoulou V.A."/>
            <person name="Briers L."/>
            <person name="Pirintsos S."/>
            <person name="Studholme D.J."/>
            <person name="Pavlidis P."/>
            <person name="Sarris P.F."/>
        </authorList>
    </citation>
    <scope>NUCLEOTIDE SEQUENCE [LARGE SCALE GENOMIC DNA]</scope>
    <source>
        <strain evidence="5">cv. PFS-1207/04</strain>
    </source>
</reference>
<dbReference type="PANTHER" id="PTHR31286:SF163">
    <property type="entry name" value="ZINC KNUCKLE CX2CX4HX4C DOMAIN-CONTAINING PROTEIN"/>
    <property type="match status" value="1"/>
</dbReference>
<accession>A0ABQ7CF22</accession>
<evidence type="ECO:0000256" key="1">
    <source>
        <dbReference type="SAM" id="MobiDB-lite"/>
    </source>
</evidence>
<gene>
    <name evidence="4" type="ORF">DY000_02005888</name>
</gene>
<feature type="compositionally biased region" description="Basic and acidic residues" evidence="1">
    <location>
        <begin position="329"/>
        <end position="353"/>
    </location>
</feature>
<evidence type="ECO:0000259" key="2">
    <source>
        <dbReference type="Pfam" id="PF14111"/>
    </source>
</evidence>
<evidence type="ECO:0000259" key="3">
    <source>
        <dbReference type="Pfam" id="PF14392"/>
    </source>
</evidence>
<dbReference type="InterPro" id="IPR025558">
    <property type="entry name" value="DUF4283"/>
</dbReference>
<feature type="region of interest" description="Disordered" evidence="1">
    <location>
        <begin position="471"/>
        <end position="520"/>
    </location>
</feature>
<feature type="region of interest" description="Disordered" evidence="1">
    <location>
        <begin position="536"/>
        <end position="564"/>
    </location>
</feature>
<dbReference type="PANTHER" id="PTHR31286">
    <property type="entry name" value="GLYCINE-RICH CELL WALL STRUCTURAL PROTEIN 1.8-LIKE"/>
    <property type="match status" value="1"/>
</dbReference>
<protein>
    <recommendedName>
        <fullName evidence="6">DUF4283 domain-containing protein</fullName>
    </recommendedName>
</protein>
<evidence type="ECO:0000313" key="5">
    <source>
        <dbReference type="Proteomes" id="UP000266723"/>
    </source>
</evidence>
<feature type="domain" description="DUF4283" evidence="2">
    <location>
        <begin position="165"/>
        <end position="207"/>
    </location>
</feature>
<comment type="caution">
    <text evidence="4">The sequence shown here is derived from an EMBL/GenBank/DDBJ whole genome shotgun (WGS) entry which is preliminary data.</text>
</comment>
<dbReference type="Pfam" id="PF14111">
    <property type="entry name" value="DUF4283"/>
    <property type="match status" value="1"/>
</dbReference>
<dbReference type="Pfam" id="PF14392">
    <property type="entry name" value="zf-CCHC_4"/>
    <property type="match status" value="1"/>
</dbReference>
<proteinExistence type="predicted"/>
<feature type="region of interest" description="Disordered" evidence="1">
    <location>
        <begin position="310"/>
        <end position="377"/>
    </location>
</feature>
<dbReference type="InterPro" id="IPR040256">
    <property type="entry name" value="At4g02000-like"/>
</dbReference>
<feature type="region of interest" description="Disordered" evidence="1">
    <location>
        <begin position="83"/>
        <end position="106"/>
    </location>
</feature>
<keyword evidence="5" id="KW-1185">Reference proteome</keyword>
<evidence type="ECO:0000313" key="4">
    <source>
        <dbReference type="EMBL" id="KAF3550403.1"/>
    </source>
</evidence>
<feature type="region of interest" description="Disordered" evidence="1">
    <location>
        <begin position="391"/>
        <end position="433"/>
    </location>
</feature>
<feature type="compositionally biased region" description="Polar residues" evidence="1">
    <location>
        <begin position="498"/>
        <end position="520"/>
    </location>
</feature>
<organism evidence="4 5">
    <name type="scientific">Brassica cretica</name>
    <name type="common">Mustard</name>
    <dbReference type="NCBI Taxonomy" id="69181"/>
    <lineage>
        <taxon>Eukaryota</taxon>
        <taxon>Viridiplantae</taxon>
        <taxon>Streptophyta</taxon>
        <taxon>Embryophyta</taxon>
        <taxon>Tracheophyta</taxon>
        <taxon>Spermatophyta</taxon>
        <taxon>Magnoliopsida</taxon>
        <taxon>eudicotyledons</taxon>
        <taxon>Gunneridae</taxon>
        <taxon>Pentapetalae</taxon>
        <taxon>rosids</taxon>
        <taxon>malvids</taxon>
        <taxon>Brassicales</taxon>
        <taxon>Brassicaceae</taxon>
        <taxon>Brassiceae</taxon>
        <taxon>Brassica</taxon>
    </lineage>
</organism>
<feature type="domain" description="Zinc knuckle CX2CX4HX4C" evidence="3">
    <location>
        <begin position="263"/>
        <end position="307"/>
    </location>
</feature>
<feature type="compositionally biased region" description="Low complexity" evidence="1">
    <location>
        <begin position="536"/>
        <end position="550"/>
    </location>
</feature>
<name>A0ABQ7CF22_BRACR</name>
<dbReference type="InterPro" id="IPR025836">
    <property type="entry name" value="Zn_knuckle_CX2CX4HX4C"/>
</dbReference>
<dbReference type="Proteomes" id="UP000266723">
    <property type="component" value="Unassembled WGS sequence"/>
</dbReference>
<evidence type="ECO:0008006" key="6">
    <source>
        <dbReference type="Google" id="ProtNLM"/>
    </source>
</evidence>